<evidence type="ECO:0000256" key="2">
    <source>
        <dbReference type="ARBA" id="ARBA00013855"/>
    </source>
</evidence>
<dbReference type="PANTHER" id="PTHR34138:SF1">
    <property type="entry name" value="CELL SHAPE-DETERMINING PROTEIN MREC"/>
    <property type="match status" value="1"/>
</dbReference>
<name>A0ABV1HD31_9FIRM</name>
<evidence type="ECO:0000256" key="1">
    <source>
        <dbReference type="ARBA" id="ARBA00009369"/>
    </source>
</evidence>
<organism evidence="8 9">
    <name type="scientific">Maccoyibacter intestinihominis</name>
    <dbReference type="NCBI Taxonomy" id="3133499"/>
    <lineage>
        <taxon>Bacteria</taxon>
        <taxon>Bacillati</taxon>
        <taxon>Bacillota</taxon>
        <taxon>Clostridia</taxon>
        <taxon>Lachnospirales</taxon>
        <taxon>Lachnospiraceae</taxon>
        <taxon>Maccoyibacter</taxon>
    </lineage>
</organism>
<proteinExistence type="inferred from homology"/>
<dbReference type="Proteomes" id="UP001454489">
    <property type="component" value="Unassembled WGS sequence"/>
</dbReference>
<dbReference type="InterPro" id="IPR055342">
    <property type="entry name" value="MreC_beta-barrel_core"/>
</dbReference>
<dbReference type="InterPro" id="IPR042175">
    <property type="entry name" value="Cell/Rod_MreC_2"/>
</dbReference>
<keyword evidence="3 5" id="KW-0133">Cell shape</keyword>
<dbReference type="Gene3D" id="2.40.10.350">
    <property type="entry name" value="Rod shape-determining protein MreC, domain 2"/>
    <property type="match status" value="1"/>
</dbReference>
<accession>A0ABV1HD31</accession>
<comment type="similarity">
    <text evidence="1 5">Belongs to the MreC family.</text>
</comment>
<evidence type="ECO:0000259" key="7">
    <source>
        <dbReference type="Pfam" id="PF04085"/>
    </source>
</evidence>
<gene>
    <name evidence="8" type="primary">mreC</name>
    <name evidence="8" type="ORF">WMO43_07060</name>
</gene>
<evidence type="ECO:0000256" key="6">
    <source>
        <dbReference type="SAM" id="Coils"/>
    </source>
</evidence>
<evidence type="ECO:0000313" key="8">
    <source>
        <dbReference type="EMBL" id="MEQ2557625.1"/>
    </source>
</evidence>
<keyword evidence="6" id="KW-0175">Coiled coil</keyword>
<dbReference type="RefSeq" id="WP_177962431.1">
    <property type="nucleotide sequence ID" value="NZ_JBBMEX010000006.1"/>
</dbReference>
<dbReference type="Pfam" id="PF04085">
    <property type="entry name" value="MreC"/>
    <property type="match status" value="1"/>
</dbReference>
<evidence type="ECO:0000313" key="9">
    <source>
        <dbReference type="Proteomes" id="UP001454489"/>
    </source>
</evidence>
<dbReference type="EMBL" id="JBBMEX010000006">
    <property type="protein sequence ID" value="MEQ2557625.1"/>
    <property type="molecule type" value="Genomic_DNA"/>
</dbReference>
<reference evidence="8 9" key="1">
    <citation type="submission" date="2024-03" db="EMBL/GenBank/DDBJ databases">
        <title>Human intestinal bacterial collection.</title>
        <authorList>
            <person name="Pauvert C."/>
            <person name="Hitch T.C.A."/>
            <person name="Clavel T."/>
        </authorList>
    </citation>
    <scope>NUCLEOTIDE SEQUENCE [LARGE SCALE GENOMIC DNA]</scope>
    <source>
        <strain evidence="8 9">CLA-AA-H185</strain>
    </source>
</reference>
<evidence type="ECO:0000256" key="5">
    <source>
        <dbReference type="PIRNR" id="PIRNR038471"/>
    </source>
</evidence>
<feature type="domain" description="Rod shape-determining protein MreC beta-barrel core" evidence="7">
    <location>
        <begin position="127"/>
        <end position="278"/>
    </location>
</feature>
<comment type="caution">
    <text evidence="8">The sequence shown here is derived from an EMBL/GenBank/DDBJ whole genome shotgun (WGS) entry which is preliminary data.</text>
</comment>
<dbReference type="Gene3D" id="2.40.10.340">
    <property type="entry name" value="Rod shape-determining protein MreC, domain 1"/>
    <property type="match status" value="1"/>
</dbReference>
<evidence type="ECO:0000256" key="4">
    <source>
        <dbReference type="ARBA" id="ARBA00032089"/>
    </source>
</evidence>
<dbReference type="PIRSF" id="PIRSF038471">
    <property type="entry name" value="MreC"/>
    <property type="match status" value="1"/>
</dbReference>
<keyword evidence="9" id="KW-1185">Reference proteome</keyword>
<comment type="function">
    <text evidence="5">Involved in formation and maintenance of cell shape.</text>
</comment>
<dbReference type="InterPro" id="IPR042177">
    <property type="entry name" value="Cell/Rod_1"/>
</dbReference>
<feature type="coiled-coil region" evidence="6">
    <location>
        <begin position="73"/>
        <end position="100"/>
    </location>
</feature>
<dbReference type="InterPro" id="IPR007221">
    <property type="entry name" value="MreC"/>
</dbReference>
<dbReference type="NCBIfam" id="TIGR00219">
    <property type="entry name" value="mreC"/>
    <property type="match status" value="1"/>
</dbReference>
<protein>
    <recommendedName>
        <fullName evidence="2 5">Cell shape-determining protein MreC</fullName>
    </recommendedName>
    <alternativeName>
        <fullName evidence="4 5">Cell shape protein MreC</fullName>
    </alternativeName>
</protein>
<dbReference type="PANTHER" id="PTHR34138">
    <property type="entry name" value="CELL SHAPE-DETERMINING PROTEIN MREC"/>
    <property type="match status" value="1"/>
</dbReference>
<evidence type="ECO:0000256" key="3">
    <source>
        <dbReference type="ARBA" id="ARBA00022960"/>
    </source>
</evidence>
<sequence length="291" mass="32234">MKRKKNKNSFPARYLLLVLCGICLIVMFLAYSVGGTSGGPLNSVASYIFVPMQKGINSVGTFFSNKSDRFQTLESVMDENTKLKEQVEKLSTELNTVKLEQYELEDLRELYKLDQKYPNYKKVAANVIGKDSGNWFNVFLIDKGKKDGIEKDMNVMAGNGLVGIVIDVGPHYAKVRSIIDDTSKVSGMVLSTSGNCIVNGDLQAMNDNCEITFKNLKDADDKVKKGDQVVTSYVSDKFLQGILIGYVSETEMDSNNITKSGTITPAADFEHLREVLVILDKKTDATSDTEK</sequence>